<keyword evidence="4" id="KW-0223">Dioxygenase</keyword>
<reference evidence="8 9" key="1">
    <citation type="submission" date="2015-12" db="EMBL/GenBank/DDBJ databases">
        <title>Genome sequence of the marine Rhodobacteraceae strain O3.65, Candidatus Tritonibacter horizontis.</title>
        <authorList>
            <person name="Poehlein A."/>
            <person name="Giebel H.A."/>
            <person name="Voget S."/>
            <person name="Brinkhoff T."/>
        </authorList>
    </citation>
    <scope>NUCLEOTIDE SEQUENCE [LARGE SCALE GENOMIC DNA]</scope>
    <source>
        <strain evidence="8 9">O3.65</strain>
    </source>
</reference>
<dbReference type="Proteomes" id="UP000068382">
    <property type="component" value="Unassembled WGS sequence"/>
</dbReference>
<evidence type="ECO:0000313" key="8">
    <source>
        <dbReference type="EMBL" id="KUP93379.1"/>
    </source>
</evidence>
<proteinExistence type="predicted"/>
<name>A0A132BYA4_9RHOB</name>
<evidence type="ECO:0000256" key="5">
    <source>
        <dbReference type="ARBA" id="ARBA00023002"/>
    </source>
</evidence>
<keyword evidence="9" id="KW-1185">Reference proteome</keyword>
<evidence type="ECO:0000256" key="2">
    <source>
        <dbReference type="ARBA" id="ARBA00022723"/>
    </source>
</evidence>
<dbReference type="Pfam" id="PF13640">
    <property type="entry name" value="2OG-FeII_Oxy_3"/>
    <property type="match status" value="1"/>
</dbReference>
<protein>
    <submittedName>
        <fullName evidence="8">PKHD-type hydroxylase</fullName>
        <ecNumber evidence="8">1.14.11.-</ecNumber>
    </submittedName>
</protein>
<evidence type="ECO:0000256" key="6">
    <source>
        <dbReference type="ARBA" id="ARBA00023004"/>
    </source>
</evidence>
<dbReference type="GO" id="GO:0016705">
    <property type="term" value="F:oxidoreductase activity, acting on paired donors, with incorporation or reduction of molecular oxygen"/>
    <property type="evidence" value="ECO:0007669"/>
    <property type="project" value="InterPro"/>
</dbReference>
<accession>A0A132BYA4</accession>
<dbReference type="InterPro" id="IPR044862">
    <property type="entry name" value="Pro_4_hyd_alph_FE2OG_OXY"/>
</dbReference>
<dbReference type="InterPro" id="IPR006620">
    <property type="entry name" value="Pro_4_hyd_alph"/>
</dbReference>
<dbReference type="Gene3D" id="2.60.120.620">
    <property type="entry name" value="q2cbj1_9rhob like domain"/>
    <property type="match status" value="1"/>
</dbReference>
<dbReference type="OrthoDB" id="9812472at2"/>
<dbReference type="EC" id="1.14.11.-" evidence="8"/>
<evidence type="ECO:0000313" key="9">
    <source>
        <dbReference type="Proteomes" id="UP000068382"/>
    </source>
</evidence>
<dbReference type="AlphaFoldDB" id="A0A132BYA4"/>
<dbReference type="InterPro" id="IPR005123">
    <property type="entry name" value="Oxoglu/Fe-dep_dioxygenase_dom"/>
</dbReference>
<feature type="domain" description="Fe2OG dioxygenase" evidence="7">
    <location>
        <begin position="82"/>
        <end position="179"/>
    </location>
</feature>
<comment type="cofactor">
    <cofactor evidence="1">
        <name>L-ascorbate</name>
        <dbReference type="ChEBI" id="CHEBI:38290"/>
    </cofactor>
</comment>
<keyword evidence="2" id="KW-0479">Metal-binding</keyword>
<evidence type="ECO:0000259" key="7">
    <source>
        <dbReference type="PROSITE" id="PS51471"/>
    </source>
</evidence>
<organism evidence="8 9">
    <name type="scientific">Tritonibacter horizontis</name>
    <dbReference type="NCBI Taxonomy" id="1768241"/>
    <lineage>
        <taxon>Bacteria</taxon>
        <taxon>Pseudomonadati</taxon>
        <taxon>Pseudomonadota</taxon>
        <taxon>Alphaproteobacteria</taxon>
        <taxon>Rhodobacterales</taxon>
        <taxon>Paracoccaceae</taxon>
        <taxon>Tritonibacter</taxon>
    </lineage>
</organism>
<dbReference type="SMART" id="SM00702">
    <property type="entry name" value="P4Hc"/>
    <property type="match status" value="1"/>
</dbReference>
<evidence type="ECO:0000256" key="4">
    <source>
        <dbReference type="ARBA" id="ARBA00022964"/>
    </source>
</evidence>
<keyword evidence="3" id="KW-0847">Vitamin C</keyword>
<sequence length="183" mass="19866">MLTPLTCSAMFSPAQCDEIIRYAKAGGVQEAGLVKGRQNDKIRTARIAWLDEDGDAGWVFSQVMATVSAANRSHFKFALTEFAEKVQIAVYDAADGSHFDWHSDIGAGHCAEKRKLTLVAQLSDPLTYEGGRLEMNSTGRVETAAVCWGDATLFPSFTPHRVTPVASGTRCSLTTWVHGPAFL</sequence>
<evidence type="ECO:0000256" key="1">
    <source>
        <dbReference type="ARBA" id="ARBA00001961"/>
    </source>
</evidence>
<keyword evidence="5 8" id="KW-0560">Oxidoreductase</keyword>
<dbReference type="GO" id="GO:0051213">
    <property type="term" value="F:dioxygenase activity"/>
    <property type="evidence" value="ECO:0007669"/>
    <property type="project" value="UniProtKB-KW"/>
</dbReference>
<dbReference type="EMBL" id="LPUY01000053">
    <property type="protein sequence ID" value="KUP93379.1"/>
    <property type="molecule type" value="Genomic_DNA"/>
</dbReference>
<comment type="caution">
    <text evidence="8">The sequence shown here is derived from an EMBL/GenBank/DDBJ whole genome shotgun (WGS) entry which is preliminary data.</text>
</comment>
<evidence type="ECO:0000256" key="3">
    <source>
        <dbReference type="ARBA" id="ARBA00022896"/>
    </source>
</evidence>
<dbReference type="GO" id="GO:0005506">
    <property type="term" value="F:iron ion binding"/>
    <property type="evidence" value="ECO:0007669"/>
    <property type="project" value="InterPro"/>
</dbReference>
<dbReference type="GO" id="GO:0031418">
    <property type="term" value="F:L-ascorbic acid binding"/>
    <property type="evidence" value="ECO:0007669"/>
    <property type="project" value="UniProtKB-KW"/>
</dbReference>
<gene>
    <name evidence="8" type="ORF">TRIHO_17200</name>
</gene>
<keyword evidence="6" id="KW-0408">Iron</keyword>
<dbReference type="PROSITE" id="PS51471">
    <property type="entry name" value="FE2OG_OXY"/>
    <property type="match status" value="1"/>
</dbReference>